<proteinExistence type="predicted"/>
<gene>
    <name evidence="4" type="ORF">PEV8663_04509</name>
</gene>
<keyword evidence="2" id="KW-0012">Acyltransferase</keyword>
<keyword evidence="5" id="KW-1185">Reference proteome</keyword>
<accession>A0A238L592</accession>
<dbReference type="RefSeq" id="WP_097806914.1">
    <property type="nucleotide sequence ID" value="NZ_FXYH01000027.1"/>
</dbReference>
<dbReference type="PANTHER" id="PTHR43877">
    <property type="entry name" value="AMINOALKYLPHOSPHONATE N-ACETYLTRANSFERASE-RELATED-RELATED"/>
    <property type="match status" value="1"/>
</dbReference>
<evidence type="ECO:0000256" key="1">
    <source>
        <dbReference type="ARBA" id="ARBA00022679"/>
    </source>
</evidence>
<dbReference type="InterPro" id="IPR050832">
    <property type="entry name" value="Bact_Acetyltransf"/>
</dbReference>
<sequence length="164" mass="18116">MIRPLTIDDLEAYRALWLDGLRRVPDAFLLTEVEALALTDISLIAKLQNERIWGSFAQDRLNGIVAMQPGRLERLRHMADIGPLYVHPSAQGQGVAQALLSVAIVAARDMGLLQLELCVDATNTRAIALYQAAGFVQFGRRPRSVIVNCRPRDDLLMLKALDAA</sequence>
<dbReference type="InterPro" id="IPR000182">
    <property type="entry name" value="GNAT_dom"/>
</dbReference>
<reference evidence="4 5" key="1">
    <citation type="submission" date="2017-05" db="EMBL/GenBank/DDBJ databases">
        <authorList>
            <person name="Song R."/>
            <person name="Chenine A.L."/>
            <person name="Ruprecht R.M."/>
        </authorList>
    </citation>
    <scope>NUCLEOTIDE SEQUENCE [LARGE SCALE GENOMIC DNA]</scope>
    <source>
        <strain evidence="4 5">CECT 8663</strain>
    </source>
</reference>
<dbReference type="InterPro" id="IPR016181">
    <property type="entry name" value="Acyl_CoA_acyltransferase"/>
</dbReference>
<evidence type="ECO:0000313" key="5">
    <source>
        <dbReference type="Proteomes" id="UP000220836"/>
    </source>
</evidence>
<dbReference type="PROSITE" id="PS51186">
    <property type="entry name" value="GNAT"/>
    <property type="match status" value="1"/>
</dbReference>
<dbReference type="SUPFAM" id="SSF55729">
    <property type="entry name" value="Acyl-CoA N-acyltransferases (Nat)"/>
    <property type="match status" value="1"/>
</dbReference>
<evidence type="ECO:0000313" key="4">
    <source>
        <dbReference type="EMBL" id="SMX50148.1"/>
    </source>
</evidence>
<dbReference type="AlphaFoldDB" id="A0A238L592"/>
<keyword evidence="1 4" id="KW-0808">Transferase</keyword>
<feature type="domain" description="N-acetyltransferase" evidence="3">
    <location>
        <begin position="1"/>
        <end position="162"/>
    </location>
</feature>
<dbReference type="Proteomes" id="UP000220836">
    <property type="component" value="Unassembled WGS sequence"/>
</dbReference>
<protein>
    <submittedName>
        <fullName evidence="4">Ribosomal-protein-alanine N-acetyltransferase</fullName>
    </submittedName>
</protein>
<name>A0A238L592_9RHOB</name>
<dbReference type="Gene3D" id="3.40.630.30">
    <property type="match status" value="1"/>
</dbReference>
<organism evidence="4 5">
    <name type="scientific">Pelagimonas varians</name>
    <dbReference type="NCBI Taxonomy" id="696760"/>
    <lineage>
        <taxon>Bacteria</taxon>
        <taxon>Pseudomonadati</taxon>
        <taxon>Pseudomonadota</taxon>
        <taxon>Alphaproteobacteria</taxon>
        <taxon>Rhodobacterales</taxon>
        <taxon>Roseobacteraceae</taxon>
        <taxon>Pelagimonas</taxon>
    </lineage>
</organism>
<dbReference type="OrthoDB" id="9788300at2"/>
<dbReference type="GO" id="GO:0016747">
    <property type="term" value="F:acyltransferase activity, transferring groups other than amino-acyl groups"/>
    <property type="evidence" value="ECO:0007669"/>
    <property type="project" value="InterPro"/>
</dbReference>
<evidence type="ECO:0000256" key="2">
    <source>
        <dbReference type="ARBA" id="ARBA00023315"/>
    </source>
</evidence>
<dbReference type="EMBL" id="FXYH01000027">
    <property type="protein sequence ID" value="SMX50148.1"/>
    <property type="molecule type" value="Genomic_DNA"/>
</dbReference>
<dbReference type="Pfam" id="PF00583">
    <property type="entry name" value="Acetyltransf_1"/>
    <property type="match status" value="1"/>
</dbReference>
<evidence type="ECO:0000259" key="3">
    <source>
        <dbReference type="PROSITE" id="PS51186"/>
    </source>
</evidence>
<dbReference type="CDD" id="cd04301">
    <property type="entry name" value="NAT_SF"/>
    <property type="match status" value="1"/>
</dbReference>